<reference evidence="7 8" key="1">
    <citation type="submission" date="2019-09" db="EMBL/GenBank/DDBJ databases">
        <title>Bird 10,000 Genomes (B10K) Project - Family phase.</title>
        <authorList>
            <person name="Zhang G."/>
        </authorList>
    </citation>
    <scope>NUCLEOTIDE SEQUENCE [LARGE SCALE GENOMIC DNA]</scope>
    <source>
        <strain evidence="7">B10K-DU-008-62</strain>
        <tissue evidence="7">Mixed tissue sample</tissue>
    </source>
</reference>
<evidence type="ECO:0000259" key="5">
    <source>
        <dbReference type="PROSITE" id="PS50184"/>
    </source>
</evidence>
<keyword evidence="8" id="KW-1185">Reference proteome</keyword>
<dbReference type="InterPro" id="IPR002919">
    <property type="entry name" value="TIL_dom"/>
</dbReference>
<dbReference type="PANTHER" id="PTHR46698:SF7">
    <property type="entry name" value="VWFD DOMAIN-CONTAINING PROTEIN"/>
    <property type="match status" value="1"/>
</dbReference>
<dbReference type="GO" id="GO:0005576">
    <property type="term" value="C:extracellular region"/>
    <property type="evidence" value="ECO:0007669"/>
    <property type="project" value="UniProtKB-SubCell"/>
</dbReference>
<dbReference type="Proteomes" id="UP000568556">
    <property type="component" value="Unassembled WGS sequence"/>
</dbReference>
<dbReference type="InterPro" id="IPR001846">
    <property type="entry name" value="VWF_type-D"/>
</dbReference>
<dbReference type="InterPro" id="IPR036084">
    <property type="entry name" value="Ser_inhib-like_sf"/>
</dbReference>
<evidence type="ECO:0000313" key="7">
    <source>
        <dbReference type="EMBL" id="NXL68797.1"/>
    </source>
</evidence>
<dbReference type="InterPro" id="IPR052424">
    <property type="entry name" value="Kielin_Chordin-BMP_Reg"/>
</dbReference>
<dbReference type="InterPro" id="IPR025615">
    <property type="entry name" value="TILa_dom"/>
</dbReference>
<accession>A0A7L0UP80</accession>
<sequence>GPTCPPNQHYELCGPSCPSTCRGQLEGEECEATTSCFEGCYCDHGFFKSGDLCVPLSHCGCLHQDRYYKLGDSFVPSPTCHQRCLCQEGGLVECQPMSCPTTQECAVRDGVRGCHPKDCGICQMVGPIFYVTFDGRTLPLVGSCLYTLAMVDTTTNLDDHLENFVVLVEKESGQEGPLVRRLLVTALGVTVALARDTQWEVTVDGERHLLPLSLADGALTVTQEGTHRVLQVLGGLKLLYDGDSYVLLTLPGTHRRRTQGICGNFNGDAADDWVTPEELGAAAWGTLTPSCNHGIPPTTCPTNISRSCDILMEKRGPFGGCH</sequence>
<feature type="domain" description="VWFD" evidence="6">
    <location>
        <begin position="120"/>
        <end position="292"/>
    </location>
</feature>
<dbReference type="AlphaFoldDB" id="A0A7L0UP80"/>
<name>A0A7L0UP80_CHOAC</name>
<keyword evidence="3" id="KW-0732">Signal</keyword>
<dbReference type="PROSITE" id="PS51233">
    <property type="entry name" value="VWFD"/>
    <property type="match status" value="1"/>
</dbReference>
<dbReference type="GO" id="GO:0030513">
    <property type="term" value="P:positive regulation of BMP signaling pathway"/>
    <property type="evidence" value="ECO:0007669"/>
    <property type="project" value="TreeGrafter"/>
</dbReference>
<organism evidence="7 8">
    <name type="scientific">Chordeiles acutipennis</name>
    <name type="common">Lesser nighthawk</name>
    <name type="synonym">Caprimulgus acutipennis</name>
    <dbReference type="NCBI Taxonomy" id="118183"/>
    <lineage>
        <taxon>Eukaryota</taxon>
        <taxon>Metazoa</taxon>
        <taxon>Chordata</taxon>
        <taxon>Craniata</taxon>
        <taxon>Vertebrata</taxon>
        <taxon>Euteleostomi</taxon>
        <taxon>Archelosauria</taxon>
        <taxon>Archosauria</taxon>
        <taxon>Dinosauria</taxon>
        <taxon>Saurischia</taxon>
        <taxon>Theropoda</taxon>
        <taxon>Coelurosauria</taxon>
        <taxon>Aves</taxon>
        <taxon>Neognathae</taxon>
        <taxon>Neoaves</taxon>
        <taxon>Strisores</taxon>
        <taxon>Caprimulgiformes</taxon>
        <taxon>Caprimulgidae</taxon>
        <taxon>Chordeilinae</taxon>
        <taxon>Chordeiles</taxon>
    </lineage>
</organism>
<dbReference type="OrthoDB" id="6236007at2759"/>
<dbReference type="CDD" id="cd19941">
    <property type="entry name" value="TIL"/>
    <property type="match status" value="1"/>
</dbReference>
<evidence type="ECO:0000256" key="3">
    <source>
        <dbReference type="ARBA" id="ARBA00022729"/>
    </source>
</evidence>
<dbReference type="PANTHER" id="PTHR46698">
    <property type="entry name" value="CROSSVEINLESS 2"/>
    <property type="match status" value="1"/>
</dbReference>
<comment type="caution">
    <text evidence="7">The sequence shown here is derived from an EMBL/GenBank/DDBJ whole genome shotgun (WGS) entry which is preliminary data.</text>
</comment>
<keyword evidence="2" id="KW-0964">Secreted</keyword>
<dbReference type="FunFam" id="2.10.25.10:FF:000055">
    <property type="entry name" value="alpha-tectorin isoform X1"/>
    <property type="match status" value="1"/>
</dbReference>
<dbReference type="Pfam" id="PF01826">
    <property type="entry name" value="TIL"/>
    <property type="match status" value="1"/>
</dbReference>
<proteinExistence type="predicted"/>
<evidence type="ECO:0000256" key="1">
    <source>
        <dbReference type="ARBA" id="ARBA00004613"/>
    </source>
</evidence>
<dbReference type="Gene3D" id="2.10.25.10">
    <property type="entry name" value="Laminin"/>
    <property type="match status" value="1"/>
</dbReference>
<dbReference type="SUPFAM" id="SSF57567">
    <property type="entry name" value="Serine protease inhibitors"/>
    <property type="match status" value="1"/>
</dbReference>
<protein>
    <submittedName>
        <fullName evidence="7">FCGBP protein</fullName>
    </submittedName>
</protein>
<feature type="domain" description="VWFC" evidence="5">
    <location>
        <begin position="61"/>
        <end position="123"/>
    </location>
</feature>
<keyword evidence="4" id="KW-1015">Disulfide bond</keyword>
<dbReference type="EMBL" id="VXAQ01004513">
    <property type="protein sequence ID" value="NXL68797.1"/>
    <property type="molecule type" value="Genomic_DNA"/>
</dbReference>
<evidence type="ECO:0000313" key="8">
    <source>
        <dbReference type="Proteomes" id="UP000568556"/>
    </source>
</evidence>
<feature type="non-terminal residue" evidence="7">
    <location>
        <position position="1"/>
    </location>
</feature>
<gene>
    <name evidence="7" type="primary">Fcgbp_1</name>
    <name evidence="7" type="ORF">CHOACU_R15373</name>
</gene>
<evidence type="ECO:0000256" key="2">
    <source>
        <dbReference type="ARBA" id="ARBA00022525"/>
    </source>
</evidence>
<dbReference type="Pfam" id="PF12714">
    <property type="entry name" value="TILa"/>
    <property type="match status" value="1"/>
</dbReference>
<dbReference type="Pfam" id="PF00094">
    <property type="entry name" value="VWD"/>
    <property type="match status" value="1"/>
</dbReference>
<comment type="subcellular location">
    <subcellularLocation>
        <location evidence="1">Secreted</location>
    </subcellularLocation>
</comment>
<dbReference type="SMART" id="SM00216">
    <property type="entry name" value="VWD"/>
    <property type="match status" value="1"/>
</dbReference>
<dbReference type="InterPro" id="IPR001007">
    <property type="entry name" value="VWF_dom"/>
</dbReference>
<dbReference type="PROSITE" id="PS50184">
    <property type="entry name" value="VWFC_2"/>
    <property type="match status" value="1"/>
</dbReference>
<feature type="non-terminal residue" evidence="7">
    <location>
        <position position="322"/>
    </location>
</feature>
<evidence type="ECO:0000256" key="4">
    <source>
        <dbReference type="ARBA" id="ARBA00023157"/>
    </source>
</evidence>
<evidence type="ECO:0000259" key="6">
    <source>
        <dbReference type="PROSITE" id="PS51233"/>
    </source>
</evidence>